<dbReference type="GO" id="GO:0019748">
    <property type="term" value="P:secondary metabolic process"/>
    <property type="evidence" value="ECO:0007669"/>
    <property type="project" value="UniProtKB-ARBA"/>
</dbReference>
<dbReference type="AlphaFoldDB" id="A0A0L1J6I0"/>
<evidence type="ECO:0000256" key="5">
    <source>
        <dbReference type="ARBA" id="ARBA00023004"/>
    </source>
</evidence>
<proteinExistence type="inferred from homology"/>
<keyword evidence="6" id="KW-0503">Monooxygenase</keyword>
<sequence length="189" mass="21114">MSYKWMMDAATGEQVEPNDLAQRMLLLSVTSIHTTTLTMTQPMTVTLSNGIHLPVGTRLAVPLNEILQDPAKVPGVDPSAYDAIRYSRIREKQDNPANAQKYPMAKTDIDNLAFGDGKVACPGRFYAVNEMEMILARMLICFEFIFPEGQGRAQSVTIDLDLYPDLLTRLLSRKRNAIEDGIEELVEAH</sequence>
<dbReference type="PANTHER" id="PTHR46206">
    <property type="entry name" value="CYTOCHROME P450"/>
    <property type="match status" value="1"/>
</dbReference>
<dbReference type="STRING" id="1509407.A0A0L1J6I0"/>
<dbReference type="OrthoDB" id="1844152at2759"/>
<dbReference type="GO" id="GO:0016705">
    <property type="term" value="F:oxidoreductase activity, acting on paired donors, with incorporation or reduction of molecular oxygen"/>
    <property type="evidence" value="ECO:0007669"/>
    <property type="project" value="InterPro"/>
</dbReference>
<evidence type="ECO:0000256" key="6">
    <source>
        <dbReference type="ARBA" id="ARBA00023033"/>
    </source>
</evidence>
<dbReference type="Gene3D" id="1.10.630.10">
    <property type="entry name" value="Cytochrome P450"/>
    <property type="match status" value="1"/>
</dbReference>
<keyword evidence="8" id="KW-1185">Reference proteome</keyword>
<dbReference type="EMBL" id="JNOM01000082">
    <property type="protein sequence ID" value="KNG87421.1"/>
    <property type="molecule type" value="Genomic_DNA"/>
</dbReference>
<reference evidence="7 8" key="1">
    <citation type="submission" date="2014-06" db="EMBL/GenBank/DDBJ databases">
        <title>The Genome of the Aflatoxigenic Filamentous Fungus Aspergillus nomius.</title>
        <authorList>
            <person name="Moore M.G."/>
            <person name="Shannon B.M."/>
            <person name="Brian M.M."/>
        </authorList>
    </citation>
    <scope>NUCLEOTIDE SEQUENCE [LARGE SCALE GENOMIC DNA]</scope>
    <source>
        <strain evidence="7 8">NRRL 13137</strain>
    </source>
</reference>
<evidence type="ECO:0000256" key="2">
    <source>
        <dbReference type="ARBA" id="ARBA00010617"/>
    </source>
</evidence>
<keyword evidence="4" id="KW-0560">Oxidoreductase</keyword>
<keyword evidence="5" id="KW-0408">Iron</keyword>
<comment type="caution">
    <text evidence="7">The sequence shown here is derived from an EMBL/GenBank/DDBJ whole genome shotgun (WGS) entry which is preliminary data.</text>
</comment>
<dbReference type="InterPro" id="IPR001128">
    <property type="entry name" value="Cyt_P450"/>
</dbReference>
<gene>
    <name evidence="7" type="ORF">ANOM_004032</name>
</gene>
<evidence type="ECO:0000313" key="8">
    <source>
        <dbReference type="Proteomes" id="UP000037505"/>
    </source>
</evidence>
<dbReference type="RefSeq" id="XP_015408344.1">
    <property type="nucleotide sequence ID" value="XM_015549289.1"/>
</dbReference>
<protein>
    <submittedName>
        <fullName evidence="7">Ent-kaurene oxidase</fullName>
    </submittedName>
</protein>
<dbReference type="SUPFAM" id="SSF48264">
    <property type="entry name" value="Cytochrome P450"/>
    <property type="match status" value="1"/>
</dbReference>
<dbReference type="GO" id="GO:0020037">
    <property type="term" value="F:heme binding"/>
    <property type="evidence" value="ECO:0007669"/>
    <property type="project" value="InterPro"/>
</dbReference>
<dbReference type="GO" id="GO:0004497">
    <property type="term" value="F:monooxygenase activity"/>
    <property type="evidence" value="ECO:0007669"/>
    <property type="project" value="UniProtKB-KW"/>
</dbReference>
<evidence type="ECO:0000256" key="4">
    <source>
        <dbReference type="ARBA" id="ARBA00023002"/>
    </source>
</evidence>
<name>A0A0L1J6I0_ASPN3</name>
<comment type="cofactor">
    <cofactor evidence="1">
        <name>heme</name>
        <dbReference type="ChEBI" id="CHEBI:30413"/>
    </cofactor>
</comment>
<evidence type="ECO:0000256" key="1">
    <source>
        <dbReference type="ARBA" id="ARBA00001971"/>
    </source>
</evidence>
<dbReference type="InterPro" id="IPR036396">
    <property type="entry name" value="Cyt_P450_sf"/>
</dbReference>
<evidence type="ECO:0000256" key="3">
    <source>
        <dbReference type="ARBA" id="ARBA00022723"/>
    </source>
</evidence>
<accession>A0A0L1J6I0</accession>
<organism evidence="7 8">
    <name type="scientific">Aspergillus nomiae NRRL (strain ATCC 15546 / NRRL 13137 / CBS 260.88 / M93)</name>
    <dbReference type="NCBI Taxonomy" id="1509407"/>
    <lineage>
        <taxon>Eukaryota</taxon>
        <taxon>Fungi</taxon>
        <taxon>Dikarya</taxon>
        <taxon>Ascomycota</taxon>
        <taxon>Pezizomycotina</taxon>
        <taxon>Eurotiomycetes</taxon>
        <taxon>Eurotiomycetidae</taxon>
        <taxon>Eurotiales</taxon>
        <taxon>Aspergillaceae</taxon>
        <taxon>Aspergillus</taxon>
        <taxon>Aspergillus subgen. Circumdati</taxon>
    </lineage>
</organism>
<dbReference type="Proteomes" id="UP000037505">
    <property type="component" value="Unassembled WGS sequence"/>
</dbReference>
<comment type="similarity">
    <text evidence="2">Belongs to the cytochrome P450 family.</text>
</comment>
<dbReference type="GO" id="GO:0005506">
    <property type="term" value="F:iron ion binding"/>
    <property type="evidence" value="ECO:0007669"/>
    <property type="project" value="InterPro"/>
</dbReference>
<dbReference type="GeneID" id="26805836"/>
<dbReference type="Pfam" id="PF00067">
    <property type="entry name" value="p450"/>
    <property type="match status" value="1"/>
</dbReference>
<keyword evidence="3" id="KW-0479">Metal-binding</keyword>
<evidence type="ECO:0000313" key="7">
    <source>
        <dbReference type="EMBL" id="KNG87421.1"/>
    </source>
</evidence>